<feature type="domain" description="MD-2-related lipid-recognition" evidence="8">
    <location>
        <begin position="26"/>
        <end position="141"/>
    </location>
</feature>
<evidence type="ECO:0000259" key="8">
    <source>
        <dbReference type="SMART" id="SM00737"/>
    </source>
</evidence>
<evidence type="ECO:0000256" key="1">
    <source>
        <dbReference type="ARBA" id="ARBA00002053"/>
    </source>
</evidence>
<organism evidence="9 10">
    <name type="scientific">Adiantum capillus-veneris</name>
    <name type="common">Maidenhair fern</name>
    <dbReference type="NCBI Taxonomy" id="13818"/>
    <lineage>
        <taxon>Eukaryota</taxon>
        <taxon>Viridiplantae</taxon>
        <taxon>Streptophyta</taxon>
        <taxon>Embryophyta</taxon>
        <taxon>Tracheophyta</taxon>
        <taxon>Polypodiopsida</taxon>
        <taxon>Polypodiidae</taxon>
        <taxon>Polypodiales</taxon>
        <taxon>Pteridineae</taxon>
        <taxon>Pteridaceae</taxon>
        <taxon>Vittarioideae</taxon>
        <taxon>Adiantum</taxon>
    </lineage>
</organism>
<dbReference type="Proteomes" id="UP000886520">
    <property type="component" value="Chromosome 13"/>
</dbReference>
<gene>
    <name evidence="9" type="ORF">GOP47_0013787</name>
</gene>
<evidence type="ECO:0000256" key="3">
    <source>
        <dbReference type="ARBA" id="ARBA00011245"/>
    </source>
</evidence>
<dbReference type="AlphaFoldDB" id="A0A9D4UPW4"/>
<comment type="function">
    <text evidence="1">Catalyzes the intermembrane transfer of phosphatidylglycerol and phosphatidylinositol.</text>
</comment>
<evidence type="ECO:0000256" key="5">
    <source>
        <dbReference type="ARBA" id="ARBA00022729"/>
    </source>
</evidence>
<dbReference type="GO" id="GO:0032934">
    <property type="term" value="F:sterol binding"/>
    <property type="evidence" value="ECO:0007669"/>
    <property type="project" value="InterPro"/>
</dbReference>
<dbReference type="GO" id="GO:0015918">
    <property type="term" value="P:sterol transport"/>
    <property type="evidence" value="ECO:0007669"/>
    <property type="project" value="InterPro"/>
</dbReference>
<evidence type="ECO:0000256" key="6">
    <source>
        <dbReference type="ARBA" id="ARBA00023055"/>
    </source>
</evidence>
<dbReference type="PANTHER" id="PTHR11306">
    <property type="entry name" value="NIEMANN PICK TYPE C2 PROTEIN NPC2-RELATED"/>
    <property type="match status" value="1"/>
</dbReference>
<dbReference type="PANTHER" id="PTHR11306:SF0">
    <property type="entry name" value="PHOSPHATIDYLGLYCEROL_PHOSPHATIDYLINOSITOL TRANSFER PROTEIN"/>
    <property type="match status" value="1"/>
</dbReference>
<feature type="signal peptide" evidence="7">
    <location>
        <begin position="1"/>
        <end position="22"/>
    </location>
</feature>
<evidence type="ECO:0000313" key="10">
    <source>
        <dbReference type="Proteomes" id="UP000886520"/>
    </source>
</evidence>
<dbReference type="InterPro" id="IPR014756">
    <property type="entry name" value="Ig_E-set"/>
</dbReference>
<comment type="caution">
    <text evidence="9">The sequence shown here is derived from an EMBL/GenBank/DDBJ whole genome shotgun (WGS) entry which is preliminary data.</text>
</comment>
<evidence type="ECO:0000313" key="9">
    <source>
        <dbReference type="EMBL" id="KAI5071536.1"/>
    </source>
</evidence>
<dbReference type="Pfam" id="PF02221">
    <property type="entry name" value="E1_DerP2_DerF2"/>
    <property type="match status" value="1"/>
</dbReference>
<dbReference type="InterPro" id="IPR003172">
    <property type="entry name" value="ML_dom"/>
</dbReference>
<evidence type="ECO:0000256" key="4">
    <source>
        <dbReference type="ARBA" id="ARBA00022448"/>
    </source>
</evidence>
<evidence type="ECO:0000256" key="7">
    <source>
        <dbReference type="SAM" id="SignalP"/>
    </source>
</evidence>
<dbReference type="SMART" id="SM00737">
    <property type="entry name" value="ML"/>
    <property type="match status" value="1"/>
</dbReference>
<comment type="similarity">
    <text evidence="2">Belongs to the NPC2 family.</text>
</comment>
<keyword evidence="5 7" id="KW-0732">Signal</keyword>
<accession>A0A9D4UPW4</accession>
<comment type="subunit">
    <text evidence="3">Monomer.</text>
</comment>
<proteinExistence type="inferred from homology"/>
<reference evidence="9" key="1">
    <citation type="submission" date="2021-01" db="EMBL/GenBank/DDBJ databases">
        <title>Adiantum capillus-veneris genome.</title>
        <authorList>
            <person name="Fang Y."/>
            <person name="Liao Q."/>
        </authorList>
    </citation>
    <scope>NUCLEOTIDE SEQUENCE</scope>
    <source>
        <strain evidence="9">H3</strain>
        <tissue evidence="9">Leaf</tissue>
    </source>
</reference>
<sequence>MDSRVCSWIFVVLVAFTPVAIANSTWRHCSSTEDYHVTVKDVKVNPDPVIRGGDATFEIPAVARETIKGGTVTVQVYYLGIQVHEEKEDLCVRTSCPISPGDFSLINSEGLPSYAPTGSYRLEMRIQNESGDLLTCLRINFQISSKQSELQ</sequence>
<keyword evidence="6" id="KW-0445">Lipid transport</keyword>
<feature type="chain" id="PRO_5038933960" description="MD-2-related lipid-recognition domain-containing protein" evidence="7">
    <location>
        <begin position="23"/>
        <end position="151"/>
    </location>
</feature>
<evidence type="ECO:0000256" key="2">
    <source>
        <dbReference type="ARBA" id="ARBA00006370"/>
    </source>
</evidence>
<dbReference type="Gene3D" id="2.60.40.770">
    <property type="match status" value="1"/>
</dbReference>
<dbReference type="EMBL" id="JABFUD020000013">
    <property type="protein sequence ID" value="KAI5071536.1"/>
    <property type="molecule type" value="Genomic_DNA"/>
</dbReference>
<dbReference type="SUPFAM" id="SSF81296">
    <property type="entry name" value="E set domains"/>
    <property type="match status" value="1"/>
</dbReference>
<keyword evidence="4" id="KW-0813">Transport</keyword>
<dbReference type="OrthoDB" id="6409159at2759"/>
<name>A0A9D4UPW4_ADICA</name>
<dbReference type="InterPro" id="IPR039670">
    <property type="entry name" value="NPC2-like"/>
</dbReference>
<keyword evidence="10" id="KW-1185">Reference proteome</keyword>
<protein>
    <recommendedName>
        <fullName evidence="8">MD-2-related lipid-recognition domain-containing protein</fullName>
    </recommendedName>
</protein>